<keyword evidence="2" id="KW-1185">Reference proteome</keyword>
<protein>
    <submittedName>
        <fullName evidence="1">Uncharacterized protein</fullName>
    </submittedName>
</protein>
<organism evidence="1 2">
    <name type="scientific">Phycomyces blakesleeanus (strain ATCC 8743b / DSM 1359 / FGSC 10004 / NBRC 33097 / NRRL 1555)</name>
    <dbReference type="NCBI Taxonomy" id="763407"/>
    <lineage>
        <taxon>Eukaryota</taxon>
        <taxon>Fungi</taxon>
        <taxon>Fungi incertae sedis</taxon>
        <taxon>Mucoromycota</taxon>
        <taxon>Mucoromycotina</taxon>
        <taxon>Mucoromycetes</taxon>
        <taxon>Mucorales</taxon>
        <taxon>Phycomycetaceae</taxon>
        <taxon>Phycomyces</taxon>
    </lineage>
</organism>
<sequence>MSLLVAEKLEKLPKAIDAGASFIWAHNNDGNLEQTSRLFARMIAKEIGMEEVARKEDLVQHDMARFYAEPDPHEGETVANAPECIILSLGWREKVMGIALQGLSSPVVVITLTTACSERFSSRWIKGVFRGYPTTWYLSLVERLGVEPFDRMDTGTLSARFYAEPYPHEGEAVANAPECIILSLGWRDKVMDIALPGLSSPVVVITLTTACSERFSSRWIKGVFRGYPTTWYLSLVERLGVEPFDRMDTGTLSVLATAQICYQ</sequence>
<proteinExistence type="predicted"/>
<dbReference type="AlphaFoldDB" id="A0A162TM11"/>
<gene>
    <name evidence="1" type="ORF">PHYBLDRAFT_150874</name>
</gene>
<dbReference type="EMBL" id="KV440996">
    <property type="protein sequence ID" value="OAD68213.1"/>
    <property type="molecule type" value="Genomic_DNA"/>
</dbReference>
<evidence type="ECO:0000313" key="2">
    <source>
        <dbReference type="Proteomes" id="UP000077315"/>
    </source>
</evidence>
<dbReference type="RefSeq" id="XP_018286253.1">
    <property type="nucleotide sequence ID" value="XM_018432563.1"/>
</dbReference>
<dbReference type="GeneID" id="28993469"/>
<dbReference type="InParanoid" id="A0A162TM11"/>
<name>A0A162TM11_PHYB8</name>
<evidence type="ECO:0000313" key="1">
    <source>
        <dbReference type="EMBL" id="OAD68213.1"/>
    </source>
</evidence>
<accession>A0A162TM11</accession>
<reference evidence="2" key="1">
    <citation type="submission" date="2015-06" db="EMBL/GenBank/DDBJ databases">
        <title>Expansion of signal transduction pathways in fungi by whole-genome duplication.</title>
        <authorList>
            <consortium name="DOE Joint Genome Institute"/>
            <person name="Corrochano L.M."/>
            <person name="Kuo A."/>
            <person name="Marcet-Houben M."/>
            <person name="Polaino S."/>
            <person name="Salamov A."/>
            <person name="Villalobos J.M."/>
            <person name="Alvarez M.I."/>
            <person name="Avalos J."/>
            <person name="Benito E.P."/>
            <person name="Benoit I."/>
            <person name="Burger G."/>
            <person name="Camino L.P."/>
            <person name="Canovas D."/>
            <person name="Cerda-Olmedo E."/>
            <person name="Cheng J.-F."/>
            <person name="Dominguez A."/>
            <person name="Elias M."/>
            <person name="Eslava A.P."/>
            <person name="Glaser F."/>
            <person name="Grimwood J."/>
            <person name="Gutierrez G."/>
            <person name="Heitman J."/>
            <person name="Henrissat B."/>
            <person name="Iturriaga E.A."/>
            <person name="Lang B.F."/>
            <person name="Lavin J.L."/>
            <person name="Lee S."/>
            <person name="Li W."/>
            <person name="Lindquist E."/>
            <person name="Lopez-Garcia S."/>
            <person name="Luque E.M."/>
            <person name="Marcos A.T."/>
            <person name="Martin J."/>
            <person name="McCluskey K."/>
            <person name="Medina H.R."/>
            <person name="Miralles-Duran A."/>
            <person name="Miyazaki A."/>
            <person name="Munoz-Torres E."/>
            <person name="Oguiza J.A."/>
            <person name="Ohm R."/>
            <person name="Olmedo M."/>
            <person name="Orejas M."/>
            <person name="Ortiz-Castellanos L."/>
            <person name="Pisabarro A.G."/>
            <person name="Rodriguez-Romero J."/>
            <person name="Ruiz-Herrera J."/>
            <person name="Ruiz-Vazquez R."/>
            <person name="Sanz C."/>
            <person name="Schackwitz W."/>
            <person name="Schmutz J."/>
            <person name="Shahriari M."/>
            <person name="Shelest E."/>
            <person name="Silva-Franco F."/>
            <person name="Soanes D."/>
            <person name="Syed K."/>
            <person name="Tagua V.G."/>
            <person name="Talbot N.J."/>
            <person name="Thon M."/>
            <person name="De vries R.P."/>
            <person name="Wiebenga A."/>
            <person name="Yadav J.S."/>
            <person name="Braun E.L."/>
            <person name="Baker S."/>
            <person name="Garre V."/>
            <person name="Horwitz B."/>
            <person name="Torres-Martinez S."/>
            <person name="Idnurm A."/>
            <person name="Herrera-Estrella A."/>
            <person name="Gabaldon T."/>
            <person name="Grigoriev I.V."/>
        </authorList>
    </citation>
    <scope>NUCLEOTIDE SEQUENCE [LARGE SCALE GENOMIC DNA]</scope>
    <source>
        <strain evidence="2">NRRL 1555(-)</strain>
    </source>
</reference>
<dbReference type="Proteomes" id="UP000077315">
    <property type="component" value="Unassembled WGS sequence"/>
</dbReference>
<dbReference type="VEuPathDB" id="FungiDB:PHYBLDRAFT_150874"/>